<organism evidence="1 2">
    <name type="scientific">Sciurus vulgaris</name>
    <name type="common">Eurasian red squirrel</name>
    <dbReference type="NCBI Taxonomy" id="55149"/>
    <lineage>
        <taxon>Eukaryota</taxon>
        <taxon>Metazoa</taxon>
        <taxon>Chordata</taxon>
        <taxon>Craniata</taxon>
        <taxon>Vertebrata</taxon>
        <taxon>Euteleostomi</taxon>
        <taxon>Mammalia</taxon>
        <taxon>Eutheria</taxon>
        <taxon>Euarchontoglires</taxon>
        <taxon>Glires</taxon>
        <taxon>Rodentia</taxon>
        <taxon>Sciuromorpha</taxon>
        <taxon>Sciuridae</taxon>
        <taxon>Sciurinae</taxon>
        <taxon>Sciurini</taxon>
        <taxon>Sciurus</taxon>
    </lineage>
</organism>
<reference evidence="1" key="2">
    <citation type="submission" date="2025-08" db="UniProtKB">
        <authorList>
            <consortium name="Ensembl"/>
        </authorList>
    </citation>
    <scope>IDENTIFICATION</scope>
</reference>
<dbReference type="Ensembl" id="ENSSVLT00005022035.1">
    <property type="protein sequence ID" value="ENSSVLP00005019758.1"/>
    <property type="gene ID" value="ENSSVLG00005015850.1"/>
</dbReference>
<evidence type="ECO:0000313" key="2">
    <source>
        <dbReference type="Proteomes" id="UP000694564"/>
    </source>
</evidence>
<proteinExistence type="predicted"/>
<dbReference type="Proteomes" id="UP000694564">
    <property type="component" value="Chromosome 1"/>
</dbReference>
<dbReference type="AlphaFoldDB" id="A0A8D2D5H0"/>
<keyword evidence="2" id="KW-1185">Reference proteome</keyword>
<evidence type="ECO:0000313" key="1">
    <source>
        <dbReference type="Ensembl" id="ENSSVLP00005019758.1"/>
    </source>
</evidence>
<sequence>MIHTKHPGKGQFKGCEGWAALKTLCRDRWSLSQSYVVSIFWIRDLPSLGLTLFSIP</sequence>
<name>A0A8D2D5H0_SCIVU</name>
<protein>
    <submittedName>
        <fullName evidence="1">Uncharacterized protein</fullName>
    </submittedName>
</protein>
<accession>A0A8D2D5H0</accession>
<reference evidence="1" key="3">
    <citation type="submission" date="2025-09" db="UniProtKB">
        <authorList>
            <consortium name="Ensembl"/>
        </authorList>
    </citation>
    <scope>IDENTIFICATION</scope>
</reference>
<reference evidence="1" key="1">
    <citation type="submission" date="2020-06" db="EMBL/GenBank/DDBJ databases">
        <authorList>
            <consortium name="Wellcome Sanger Institute Data Sharing"/>
        </authorList>
    </citation>
    <scope>NUCLEOTIDE SEQUENCE [LARGE SCALE GENOMIC DNA]</scope>
</reference>